<dbReference type="InterPro" id="IPR001387">
    <property type="entry name" value="Cro/C1-type_HTH"/>
</dbReference>
<evidence type="ECO:0000256" key="1">
    <source>
        <dbReference type="ARBA" id="ARBA00023125"/>
    </source>
</evidence>
<dbReference type="PANTHER" id="PTHR46797">
    <property type="entry name" value="HTH-TYPE TRANSCRIPTIONAL REGULATOR"/>
    <property type="match status" value="1"/>
</dbReference>
<evidence type="ECO:0000313" key="3">
    <source>
        <dbReference type="EMBL" id="MVQ47154.1"/>
    </source>
</evidence>
<keyword evidence="1" id="KW-0238">DNA-binding</keyword>
<sequence>MTVAENIKRIRKEKGLTQKQLGKKCGMAESTLRQYELGYRHPKIETIQKIADALEVPIIDLAENITIAEYKQTEEYRRSLQAQAALDGVTAILKELYGNFEIKYIEEEWGSSIYYLVGTDDNSFILHDGSLETIYEYIASSVPFVIDGLKDERPEKEVIKEFKKELNDPGYIAEIKKFIKENS</sequence>
<dbReference type="SMART" id="SM00530">
    <property type="entry name" value="HTH_XRE"/>
    <property type="match status" value="1"/>
</dbReference>
<protein>
    <submittedName>
        <fullName evidence="3">Helix-turn-helix domain-containing protein</fullName>
    </submittedName>
</protein>
<dbReference type="GO" id="GO:0003677">
    <property type="term" value="F:DNA binding"/>
    <property type="evidence" value="ECO:0007669"/>
    <property type="project" value="UniProtKB-KW"/>
</dbReference>
<dbReference type="EMBL" id="WGGT01000024">
    <property type="protein sequence ID" value="MVQ47154.1"/>
    <property type="molecule type" value="Genomic_DNA"/>
</dbReference>
<organism evidence="3 4">
    <name type="scientific">Roseburia intestinalis</name>
    <dbReference type="NCBI Taxonomy" id="166486"/>
    <lineage>
        <taxon>Bacteria</taxon>
        <taxon>Bacillati</taxon>
        <taxon>Bacillota</taxon>
        <taxon>Clostridia</taxon>
        <taxon>Lachnospirales</taxon>
        <taxon>Lachnospiraceae</taxon>
        <taxon>Roseburia</taxon>
    </lineage>
</organism>
<dbReference type="InterPro" id="IPR010982">
    <property type="entry name" value="Lambda_DNA-bd_dom_sf"/>
</dbReference>
<name>A0A6L6XJ01_9FIRM</name>
<feature type="domain" description="HTH cro/C1-type" evidence="2">
    <location>
        <begin position="7"/>
        <end position="61"/>
    </location>
</feature>
<dbReference type="PANTHER" id="PTHR46797:SF1">
    <property type="entry name" value="METHYLPHOSPHONATE SYNTHASE"/>
    <property type="match status" value="1"/>
</dbReference>
<dbReference type="Gene3D" id="1.10.260.40">
    <property type="entry name" value="lambda repressor-like DNA-binding domains"/>
    <property type="match status" value="1"/>
</dbReference>
<evidence type="ECO:0000313" key="4">
    <source>
        <dbReference type="Proteomes" id="UP000479531"/>
    </source>
</evidence>
<dbReference type="GO" id="GO:0003700">
    <property type="term" value="F:DNA-binding transcription factor activity"/>
    <property type="evidence" value="ECO:0007669"/>
    <property type="project" value="TreeGrafter"/>
</dbReference>
<dbReference type="PROSITE" id="PS50943">
    <property type="entry name" value="HTH_CROC1"/>
    <property type="match status" value="1"/>
</dbReference>
<dbReference type="CDD" id="cd00093">
    <property type="entry name" value="HTH_XRE"/>
    <property type="match status" value="1"/>
</dbReference>
<dbReference type="GO" id="GO:0005829">
    <property type="term" value="C:cytosol"/>
    <property type="evidence" value="ECO:0007669"/>
    <property type="project" value="TreeGrafter"/>
</dbReference>
<dbReference type="SUPFAM" id="SSF47413">
    <property type="entry name" value="lambda repressor-like DNA-binding domains"/>
    <property type="match status" value="1"/>
</dbReference>
<dbReference type="Pfam" id="PF01381">
    <property type="entry name" value="HTH_3"/>
    <property type="match status" value="1"/>
</dbReference>
<dbReference type="AlphaFoldDB" id="A0A6L6XJ01"/>
<proteinExistence type="predicted"/>
<reference evidence="3 4" key="1">
    <citation type="submission" date="2019-10" db="EMBL/GenBank/DDBJ databases">
        <title>Roseburia spp. ameliorate alcoholic fatty liver via restoration of gut barrier function.</title>
        <authorList>
            <person name="Seo B."/>
            <person name="Ko G."/>
        </authorList>
    </citation>
    <scope>NUCLEOTIDE SEQUENCE [LARGE SCALE GENOMIC DNA]</scope>
    <source>
        <strain evidence="3 4">SNUG30017</strain>
    </source>
</reference>
<gene>
    <name evidence="3" type="ORF">GCK47_16045</name>
</gene>
<dbReference type="RefSeq" id="WP_157350989.1">
    <property type="nucleotide sequence ID" value="NZ_WGGT01000024.1"/>
</dbReference>
<accession>A0A6L6XJ01</accession>
<dbReference type="Proteomes" id="UP000479531">
    <property type="component" value="Unassembled WGS sequence"/>
</dbReference>
<evidence type="ECO:0000259" key="2">
    <source>
        <dbReference type="PROSITE" id="PS50943"/>
    </source>
</evidence>
<comment type="caution">
    <text evidence="3">The sequence shown here is derived from an EMBL/GenBank/DDBJ whole genome shotgun (WGS) entry which is preliminary data.</text>
</comment>
<dbReference type="InterPro" id="IPR050807">
    <property type="entry name" value="TransReg_Diox_bact_type"/>
</dbReference>